<organism evidence="2 3">
    <name type="scientific">Herbiconiux moechotypicola</name>
    <dbReference type="NCBI Taxonomy" id="637393"/>
    <lineage>
        <taxon>Bacteria</taxon>
        <taxon>Bacillati</taxon>
        <taxon>Actinomycetota</taxon>
        <taxon>Actinomycetes</taxon>
        <taxon>Micrococcales</taxon>
        <taxon>Microbacteriaceae</taxon>
        <taxon>Herbiconiux</taxon>
    </lineage>
</organism>
<comment type="caution">
    <text evidence="2">The sequence shown here is derived from an EMBL/GenBank/DDBJ whole genome shotgun (WGS) entry which is preliminary data.</text>
</comment>
<protein>
    <recommendedName>
        <fullName evidence="1">wHTH-Hsp90 Na associated domain-containing protein</fullName>
    </recommendedName>
</protein>
<reference evidence="3" key="1">
    <citation type="journal article" date="2019" name="Int. J. Syst. Evol. Microbiol.">
        <title>The Global Catalogue of Microorganisms (GCM) 10K type strain sequencing project: providing services to taxonomists for standard genome sequencing and annotation.</title>
        <authorList>
            <consortium name="The Broad Institute Genomics Platform"/>
            <consortium name="The Broad Institute Genome Sequencing Center for Infectious Disease"/>
            <person name="Wu L."/>
            <person name="Ma J."/>
        </authorList>
    </citation>
    <scope>NUCLEOTIDE SEQUENCE [LARGE SCALE GENOMIC DNA]</scope>
    <source>
        <strain evidence="3">JCM 16117</strain>
    </source>
</reference>
<feature type="domain" description="wHTH-Hsp90 Na associated" evidence="1">
    <location>
        <begin position="710"/>
        <end position="762"/>
    </location>
</feature>
<evidence type="ECO:0000259" key="1">
    <source>
        <dbReference type="Pfam" id="PF24410"/>
    </source>
</evidence>
<dbReference type="InterPro" id="IPR056507">
    <property type="entry name" value="wHTH-HSP90_Na-assoc"/>
</dbReference>
<feature type="domain" description="wHTH-Hsp90 Na associated" evidence="1">
    <location>
        <begin position="624"/>
        <end position="676"/>
    </location>
</feature>
<dbReference type="Pfam" id="PF24410">
    <property type="entry name" value="wHTH-HSP90_Na-assoc"/>
    <property type="match status" value="3"/>
</dbReference>
<dbReference type="EMBL" id="BAAAQY010000004">
    <property type="protein sequence ID" value="GAA2232840.1"/>
    <property type="molecule type" value="Genomic_DNA"/>
</dbReference>
<name>A0ABP5QG91_9MICO</name>
<feature type="domain" description="wHTH-Hsp90 Na associated" evidence="1">
    <location>
        <begin position="562"/>
        <end position="611"/>
    </location>
</feature>
<evidence type="ECO:0000313" key="2">
    <source>
        <dbReference type="EMBL" id="GAA2232840.1"/>
    </source>
</evidence>
<dbReference type="RefSeq" id="WP_259479225.1">
    <property type="nucleotide sequence ID" value="NZ_JANLCN010000004.1"/>
</dbReference>
<sequence>MEGSSRPVIASGLRFHLAEGRIREFLIGESLYGDPALAVREAYQNALDAWRLLIARQKLLGVPPDIGSAQDPVIEFHQGTSDDGRAYIDCVDRGAGMGLVELAGSFCHAGVRASDLDERAREIEMFAAADPPVEFWQNSLFGIGVLSYFMVASEISVRTARLNSDGTIGNLLAMHIPGPAEEFDIVDLGPSTSCGTHVRLWLKPSAEVSAVSTLRKLVVVCPVTLSAIDDRGPQHLWLPDELNRASTPTPPPPPYAQVAIPGELWWIAPGFPGAVVVDGIWVGQWFKGVIVNLRGPLAPRLTADRRSIIDLRTSVVSTLAERSAAEAVEHCWSVVGDTAWLSSMSELMPRVADAVVEAASSRADRTLSIHGTAVDIRISGFMSGDEGVATSGAPGEVIDWRFARLQLAGQFPKLRTRLPTRRVVPARPSDAVLLGSSHHQLSPKLNPKESLRWSSSTSLLYEAERHLAYPLADIVERAKQLCLPTRDDAHLLPPSTELVRTALSFSDRWRPDGSFKPLAVFDVIRTSWELDVPIARITEELGERFIETQSFDRETAMLTSAELVCASAGTNGIAPWSATSEELGLDHIVRAARAAGITCAQAIEILNALGFDATPDLTFPDHLPSDDDIVMLSRDLDGQPPFLSAAVAYRTAHVRRAARELGYSESEARERFKTYGVTFSPTGVEPPLDSVSEKAALRRLPVPVHEFSRVRPRHLRMISRDADGQQPWLDPTLPVPAWMVAVHARGKRSIDEVISDYRWLGFTVDDPRITSIRPTPGPPDV</sequence>
<gene>
    <name evidence="2" type="ORF">GCM10009851_17380</name>
</gene>
<dbReference type="Gene3D" id="3.30.565.10">
    <property type="entry name" value="Histidine kinase-like ATPase, C-terminal domain"/>
    <property type="match status" value="1"/>
</dbReference>
<dbReference type="InterPro" id="IPR036890">
    <property type="entry name" value="HATPase_C_sf"/>
</dbReference>
<accession>A0ABP5QG91</accession>
<dbReference type="SUPFAM" id="SSF55874">
    <property type="entry name" value="ATPase domain of HSP90 chaperone/DNA topoisomerase II/histidine kinase"/>
    <property type="match status" value="1"/>
</dbReference>
<keyword evidence="3" id="KW-1185">Reference proteome</keyword>
<evidence type="ECO:0000313" key="3">
    <source>
        <dbReference type="Proteomes" id="UP001500929"/>
    </source>
</evidence>
<proteinExistence type="predicted"/>
<dbReference type="Proteomes" id="UP001500929">
    <property type="component" value="Unassembled WGS sequence"/>
</dbReference>